<keyword evidence="1" id="KW-0732">Signal</keyword>
<evidence type="ECO:0000256" key="1">
    <source>
        <dbReference type="SAM" id="SignalP"/>
    </source>
</evidence>
<dbReference type="AlphaFoldDB" id="A0AAE8MYG9"/>
<reference evidence="2" key="1">
    <citation type="submission" date="2018-03" db="EMBL/GenBank/DDBJ databases">
        <authorList>
            <person name="Guldener U."/>
        </authorList>
    </citation>
    <scope>NUCLEOTIDE SEQUENCE</scope>
</reference>
<proteinExistence type="predicted"/>
<comment type="caution">
    <text evidence="2">The sequence shown here is derived from an EMBL/GenBank/DDBJ whole genome shotgun (WGS) entry which is preliminary data.</text>
</comment>
<dbReference type="PANTHER" id="PTHR38847:SF1">
    <property type="entry name" value="PSEUDOURIDINE SYNTHASE RSUA_RLUA-LIKE DOMAIN-CONTAINING PROTEIN"/>
    <property type="match status" value="1"/>
</dbReference>
<dbReference type="InterPro" id="IPR025649">
    <property type="entry name" value="DUF4360"/>
</dbReference>
<keyword evidence="3" id="KW-1185">Reference proteome</keyword>
<dbReference type="PANTHER" id="PTHR38847">
    <property type="match status" value="1"/>
</dbReference>
<name>A0AAE8MYG9_9PEZI</name>
<dbReference type="EMBL" id="ONZQ02000007">
    <property type="protein sequence ID" value="SPO03126.1"/>
    <property type="molecule type" value="Genomic_DNA"/>
</dbReference>
<evidence type="ECO:0000313" key="2">
    <source>
        <dbReference type="EMBL" id="SPO03126.1"/>
    </source>
</evidence>
<sequence>MKLLHLALPALSLAGPATVSPRQAPDVRIADVSLEGTGCPAGSFSVAVGTGGKVQTIIFDSFVLSSDDDIPADEGLACAVSVTLSLPGSCTSGVLATITRGYVAITEGSSATVGNSDFTGEPWVGGENYKTEKPISFSGDGESVTVVVPLSVLLTEGSTGSMVTIDSLDLSVESEAGC</sequence>
<dbReference type="Proteomes" id="UP001187682">
    <property type="component" value="Unassembled WGS sequence"/>
</dbReference>
<feature type="signal peptide" evidence="1">
    <location>
        <begin position="1"/>
        <end position="19"/>
    </location>
</feature>
<feature type="chain" id="PRO_5042050095" evidence="1">
    <location>
        <begin position="20"/>
        <end position="178"/>
    </location>
</feature>
<dbReference type="Pfam" id="PF14273">
    <property type="entry name" value="DUF4360"/>
    <property type="match status" value="1"/>
</dbReference>
<organism evidence="2 3">
    <name type="scientific">Cephalotrichum gorgonifer</name>
    <dbReference type="NCBI Taxonomy" id="2041049"/>
    <lineage>
        <taxon>Eukaryota</taxon>
        <taxon>Fungi</taxon>
        <taxon>Dikarya</taxon>
        <taxon>Ascomycota</taxon>
        <taxon>Pezizomycotina</taxon>
        <taxon>Sordariomycetes</taxon>
        <taxon>Hypocreomycetidae</taxon>
        <taxon>Microascales</taxon>
        <taxon>Microascaceae</taxon>
        <taxon>Cephalotrichum</taxon>
    </lineage>
</organism>
<protein>
    <submittedName>
        <fullName evidence="2">Uncharacterized protein</fullName>
    </submittedName>
</protein>
<accession>A0AAE8MYG9</accession>
<evidence type="ECO:0000313" key="3">
    <source>
        <dbReference type="Proteomes" id="UP001187682"/>
    </source>
</evidence>
<gene>
    <name evidence="2" type="ORF">DNG_05808</name>
</gene>